<dbReference type="OrthoDB" id="3147730at2759"/>
<dbReference type="AlphaFoldDB" id="A0A9P3GBP9"/>
<evidence type="ECO:0000313" key="1">
    <source>
        <dbReference type="EMBL" id="GJE91715.1"/>
    </source>
</evidence>
<name>A0A9P3GBP9_9APHY</name>
<comment type="caution">
    <text evidence="1">The sequence shown here is derived from an EMBL/GenBank/DDBJ whole genome shotgun (WGS) entry which is preliminary data.</text>
</comment>
<sequence length="154" mass="17355">MEHSASYQAIFFPADDRLPHLVTLTATRLRTEPNSGAPYRCGHMPHPEVFMEHLADARGAPAWSYTAIDRLEGMSQPLARPYVLFAPAAARDGQPFPRNTYVRDVQGAFYEDDRAWRGNIVVAKYADLQFSAMVDASMADFPIVKNWLTTHRAE</sequence>
<dbReference type="EMBL" id="BPQB01000022">
    <property type="protein sequence ID" value="GJE91715.1"/>
    <property type="molecule type" value="Genomic_DNA"/>
</dbReference>
<dbReference type="Proteomes" id="UP000703269">
    <property type="component" value="Unassembled WGS sequence"/>
</dbReference>
<organism evidence="1 2">
    <name type="scientific">Phanerochaete sordida</name>
    <dbReference type="NCBI Taxonomy" id="48140"/>
    <lineage>
        <taxon>Eukaryota</taxon>
        <taxon>Fungi</taxon>
        <taxon>Dikarya</taxon>
        <taxon>Basidiomycota</taxon>
        <taxon>Agaricomycotina</taxon>
        <taxon>Agaricomycetes</taxon>
        <taxon>Polyporales</taxon>
        <taxon>Phanerochaetaceae</taxon>
        <taxon>Phanerochaete</taxon>
    </lineage>
</organism>
<reference evidence="1 2" key="1">
    <citation type="submission" date="2021-08" db="EMBL/GenBank/DDBJ databases">
        <title>Draft Genome Sequence of Phanerochaete sordida strain YK-624.</title>
        <authorList>
            <person name="Mori T."/>
            <person name="Dohra H."/>
            <person name="Suzuki T."/>
            <person name="Kawagishi H."/>
            <person name="Hirai H."/>
        </authorList>
    </citation>
    <scope>NUCLEOTIDE SEQUENCE [LARGE SCALE GENOMIC DNA]</scope>
    <source>
        <strain evidence="1 2">YK-624</strain>
    </source>
</reference>
<accession>A0A9P3GBP9</accession>
<proteinExistence type="predicted"/>
<gene>
    <name evidence="1" type="ORF">PsYK624_078650</name>
</gene>
<protein>
    <submittedName>
        <fullName evidence="1">Uncharacterized protein</fullName>
    </submittedName>
</protein>
<evidence type="ECO:0000313" key="2">
    <source>
        <dbReference type="Proteomes" id="UP000703269"/>
    </source>
</evidence>
<keyword evidence="2" id="KW-1185">Reference proteome</keyword>